<dbReference type="PANTHER" id="PTHR30093:SF47">
    <property type="entry name" value="TYPE IV PILUS NON-CORE MINOR PILIN PILE"/>
    <property type="match status" value="1"/>
</dbReference>
<feature type="transmembrane region" description="Helical" evidence="1">
    <location>
        <begin position="20"/>
        <end position="41"/>
    </location>
</feature>
<accession>A0A562ZL87</accession>
<dbReference type="Pfam" id="PF07963">
    <property type="entry name" value="N_methyl"/>
    <property type="match status" value="1"/>
</dbReference>
<dbReference type="NCBIfam" id="TIGR02532">
    <property type="entry name" value="IV_pilin_GFxxxE"/>
    <property type="match status" value="1"/>
</dbReference>
<dbReference type="PROSITE" id="PS00409">
    <property type="entry name" value="PROKAR_NTER_METHYL"/>
    <property type="match status" value="1"/>
</dbReference>
<dbReference type="OrthoDB" id="8592370at2"/>
<dbReference type="Gene3D" id="3.30.700.10">
    <property type="entry name" value="Glycoprotein, Type 4 Pilin"/>
    <property type="match status" value="1"/>
</dbReference>
<keyword evidence="3" id="KW-1185">Reference proteome</keyword>
<dbReference type="SUPFAM" id="SSF54523">
    <property type="entry name" value="Pili subunits"/>
    <property type="match status" value="1"/>
</dbReference>
<evidence type="ECO:0000313" key="3">
    <source>
        <dbReference type="Proteomes" id="UP000318199"/>
    </source>
</evidence>
<dbReference type="EMBL" id="VOBQ01000016">
    <property type="protein sequence ID" value="TWO69167.1"/>
    <property type="molecule type" value="Genomic_DNA"/>
</dbReference>
<dbReference type="Proteomes" id="UP000318199">
    <property type="component" value="Unassembled WGS sequence"/>
</dbReference>
<dbReference type="Pfam" id="PF16732">
    <property type="entry name" value="ComP_DUS"/>
    <property type="match status" value="1"/>
</dbReference>
<organism evidence="2 3">
    <name type="scientific">Caenimonas sedimenti</name>
    <dbReference type="NCBI Taxonomy" id="2596921"/>
    <lineage>
        <taxon>Bacteria</taxon>
        <taxon>Pseudomonadati</taxon>
        <taxon>Pseudomonadota</taxon>
        <taxon>Betaproteobacteria</taxon>
        <taxon>Burkholderiales</taxon>
        <taxon>Comamonadaceae</taxon>
        <taxon>Caenimonas</taxon>
    </lineage>
</organism>
<sequence>MPNTMLHTRHARSAAGGFTLIELMIVVAIVAMLAAVALPSYTSYVARGHRAEARTQLMQVAQFMQRFYSANDNYATDRGGNPVAGAIPSNLKQSPPDTTALYQLSEDTTLFTATGYTLKMVPVAGRKMATDPCGTYTITSAGIRGVENATKSRDDCWK</sequence>
<gene>
    <name evidence="2" type="ORF">FN976_20280</name>
</gene>
<evidence type="ECO:0000313" key="2">
    <source>
        <dbReference type="EMBL" id="TWO69167.1"/>
    </source>
</evidence>
<dbReference type="InterPro" id="IPR045584">
    <property type="entry name" value="Pilin-like"/>
</dbReference>
<comment type="caution">
    <text evidence="2">The sequence shown here is derived from an EMBL/GenBank/DDBJ whole genome shotgun (WGS) entry which is preliminary data.</text>
</comment>
<dbReference type="GO" id="GO:0043683">
    <property type="term" value="P:type IV pilus assembly"/>
    <property type="evidence" value="ECO:0007669"/>
    <property type="project" value="InterPro"/>
</dbReference>
<keyword evidence="1" id="KW-1133">Transmembrane helix</keyword>
<keyword evidence="1" id="KW-0812">Transmembrane</keyword>
<protein>
    <submittedName>
        <fullName evidence="2">Type IV pilin protein</fullName>
    </submittedName>
</protein>
<evidence type="ECO:0000256" key="1">
    <source>
        <dbReference type="SAM" id="Phobius"/>
    </source>
</evidence>
<dbReference type="InterPro" id="IPR031982">
    <property type="entry name" value="PilE-like"/>
</dbReference>
<reference evidence="2 3" key="1">
    <citation type="submission" date="2019-07" db="EMBL/GenBank/DDBJ databases">
        <title>Caenimonas sedimenti sp. nov., isolated from activated sludge.</title>
        <authorList>
            <person name="Xu J."/>
        </authorList>
    </citation>
    <scope>NUCLEOTIDE SEQUENCE [LARGE SCALE GENOMIC DNA]</scope>
    <source>
        <strain evidence="2 3">HX-9-20</strain>
    </source>
</reference>
<dbReference type="InterPro" id="IPR012902">
    <property type="entry name" value="N_methyl_site"/>
</dbReference>
<keyword evidence="1" id="KW-0472">Membrane</keyword>
<proteinExistence type="predicted"/>
<name>A0A562ZL87_9BURK</name>
<dbReference type="PANTHER" id="PTHR30093">
    <property type="entry name" value="GENERAL SECRETION PATHWAY PROTEIN G"/>
    <property type="match status" value="1"/>
</dbReference>
<dbReference type="AlphaFoldDB" id="A0A562ZL87"/>